<organism evidence="2 3">
    <name type="scientific">Nocardia uniformis</name>
    <dbReference type="NCBI Taxonomy" id="53432"/>
    <lineage>
        <taxon>Bacteria</taxon>
        <taxon>Bacillati</taxon>
        <taxon>Actinomycetota</taxon>
        <taxon>Actinomycetes</taxon>
        <taxon>Mycobacteriales</taxon>
        <taxon>Nocardiaceae</taxon>
        <taxon>Nocardia</taxon>
    </lineage>
</organism>
<accession>A0A849C324</accession>
<protein>
    <recommendedName>
        <fullName evidence="1">ARG and Rhodanese-Phosphatase-superfamily-associated domain-containing protein</fullName>
    </recommendedName>
</protein>
<evidence type="ECO:0000313" key="2">
    <source>
        <dbReference type="EMBL" id="NNH73072.1"/>
    </source>
</evidence>
<keyword evidence="3" id="KW-1185">Reference proteome</keyword>
<proteinExistence type="predicted"/>
<evidence type="ECO:0000259" key="1">
    <source>
        <dbReference type="Pfam" id="PF20208"/>
    </source>
</evidence>
<gene>
    <name evidence="2" type="ORF">HLB23_24960</name>
</gene>
<dbReference type="InterPro" id="IPR046699">
    <property type="entry name" value="ARPP-1"/>
</dbReference>
<dbReference type="RefSeq" id="WP_067523421.1">
    <property type="nucleotide sequence ID" value="NZ_JABELX010000009.1"/>
</dbReference>
<evidence type="ECO:0000313" key="3">
    <source>
        <dbReference type="Proteomes" id="UP000586827"/>
    </source>
</evidence>
<comment type="caution">
    <text evidence="2">The sequence shown here is derived from an EMBL/GenBank/DDBJ whole genome shotgun (WGS) entry which is preliminary data.</text>
</comment>
<dbReference type="EMBL" id="JABELX010000009">
    <property type="protein sequence ID" value="NNH73072.1"/>
    <property type="molecule type" value="Genomic_DNA"/>
</dbReference>
<name>A0A849C324_9NOCA</name>
<dbReference type="Proteomes" id="UP000586827">
    <property type="component" value="Unassembled WGS sequence"/>
</dbReference>
<sequence length="315" mass="34865">MTRLDNLVPATLRLPGYVLGLPQTAGALTMVPIHGPGRPGIVPPRSGLKLKRVVGYGDVELHNGADTGVAIVPLHIGYIQDGAQNHALCSAALLAAGQTRRFTDACCVQAAQGGYLEGRDQWFFVLPWELRARALELRGHEGYSKLWPDISAVNRRYGLPQRGHLEQILTRKRAVLTQFRSRLELMPGQLGALFFVGDRFAGLEVAPDPRFFAEMWMPLVCFAYGVAAWHAEPDRADAEPFEATDLDTLRTALERARADREREVLSWLPDTTDLRAVEEERYLDLRLHTVTGTALAGQVVSEQDRIVYASVFAAN</sequence>
<feature type="domain" description="ARG and Rhodanese-Phosphatase-superfamily-associated" evidence="1">
    <location>
        <begin position="17"/>
        <end position="312"/>
    </location>
</feature>
<reference evidence="2 3" key="1">
    <citation type="submission" date="2020-05" db="EMBL/GenBank/DDBJ databases">
        <title>MicrobeNet Type strains.</title>
        <authorList>
            <person name="Nicholson A.C."/>
        </authorList>
    </citation>
    <scope>NUCLEOTIDE SEQUENCE [LARGE SCALE GENOMIC DNA]</scope>
    <source>
        <strain evidence="2 3">JCM 3224</strain>
    </source>
</reference>
<dbReference type="Pfam" id="PF20208">
    <property type="entry name" value="ARPP-1"/>
    <property type="match status" value="1"/>
</dbReference>
<dbReference type="AlphaFoldDB" id="A0A849C324"/>